<reference evidence="2 3" key="1">
    <citation type="submission" date="2023-02" db="EMBL/GenBank/DDBJ databases">
        <title>LHISI_Scaffold_Assembly.</title>
        <authorList>
            <person name="Stuart O.P."/>
            <person name="Cleave R."/>
            <person name="Magrath M.J.L."/>
            <person name="Mikheyev A.S."/>
        </authorList>
    </citation>
    <scope>NUCLEOTIDE SEQUENCE [LARGE SCALE GENOMIC DNA]</scope>
    <source>
        <strain evidence="2">Daus_M_001</strain>
        <tissue evidence="2">Leg muscle</tissue>
    </source>
</reference>
<dbReference type="Proteomes" id="UP001159363">
    <property type="component" value="Chromosome 3"/>
</dbReference>
<evidence type="ECO:0000313" key="3">
    <source>
        <dbReference type="Proteomes" id="UP001159363"/>
    </source>
</evidence>
<proteinExistence type="predicted"/>
<feature type="compositionally biased region" description="Basic residues" evidence="1">
    <location>
        <begin position="112"/>
        <end position="128"/>
    </location>
</feature>
<protein>
    <submittedName>
        <fullName evidence="2">Uncharacterized protein</fullName>
    </submittedName>
</protein>
<dbReference type="Pfam" id="PF15002">
    <property type="entry name" value="ERK-JNK_inhib"/>
    <property type="match status" value="1"/>
</dbReference>
<dbReference type="EMBL" id="JARBHB010000003">
    <property type="protein sequence ID" value="KAJ8891027.1"/>
    <property type="molecule type" value="Genomic_DNA"/>
</dbReference>
<comment type="caution">
    <text evidence="2">The sequence shown here is derived from an EMBL/GenBank/DDBJ whole genome shotgun (WGS) entry which is preliminary data.</text>
</comment>
<feature type="compositionally biased region" description="Basic and acidic residues" evidence="1">
    <location>
        <begin position="102"/>
        <end position="111"/>
    </location>
</feature>
<evidence type="ECO:0000256" key="1">
    <source>
        <dbReference type="SAM" id="MobiDB-lite"/>
    </source>
</evidence>
<dbReference type="InterPro" id="IPR026321">
    <property type="entry name" value="CC134"/>
</dbReference>
<name>A0ABQ9I329_9NEOP</name>
<sequence>MRENSVALTALANILENTALFGDIVLHLPDIAAPILHAKNEWEVLYHWSLSFSSQTSLLDKATHKLIHLVSAYKRVEQELNIIERDPDYVNPYRKQRKKREQHSIREDKLHKSGKKSKKDEKKKKKGPRITMGEL</sequence>
<accession>A0ABQ9I329</accession>
<keyword evidence="3" id="KW-1185">Reference proteome</keyword>
<organism evidence="2 3">
    <name type="scientific">Dryococelus australis</name>
    <dbReference type="NCBI Taxonomy" id="614101"/>
    <lineage>
        <taxon>Eukaryota</taxon>
        <taxon>Metazoa</taxon>
        <taxon>Ecdysozoa</taxon>
        <taxon>Arthropoda</taxon>
        <taxon>Hexapoda</taxon>
        <taxon>Insecta</taxon>
        <taxon>Pterygota</taxon>
        <taxon>Neoptera</taxon>
        <taxon>Polyneoptera</taxon>
        <taxon>Phasmatodea</taxon>
        <taxon>Verophasmatodea</taxon>
        <taxon>Anareolatae</taxon>
        <taxon>Phasmatidae</taxon>
        <taxon>Eurycanthinae</taxon>
        <taxon>Dryococelus</taxon>
    </lineage>
</organism>
<gene>
    <name evidence="2" type="ORF">PR048_010536</name>
</gene>
<dbReference type="PANTHER" id="PTHR14735">
    <property type="entry name" value="COILED-COIL DOMAIN-CONTAINING PROTEIN 134"/>
    <property type="match status" value="1"/>
</dbReference>
<evidence type="ECO:0000313" key="2">
    <source>
        <dbReference type="EMBL" id="KAJ8891027.1"/>
    </source>
</evidence>
<dbReference type="PANTHER" id="PTHR14735:SF1">
    <property type="entry name" value="COILED-COIL DOMAIN-CONTAINING PROTEIN 134"/>
    <property type="match status" value="1"/>
</dbReference>
<feature type="region of interest" description="Disordered" evidence="1">
    <location>
        <begin position="91"/>
        <end position="135"/>
    </location>
</feature>